<reference evidence="9" key="1">
    <citation type="submission" date="2016-10" db="EMBL/GenBank/DDBJ databases">
        <authorList>
            <person name="Varghese N."/>
            <person name="Submissions S."/>
        </authorList>
    </citation>
    <scope>NUCLEOTIDE SEQUENCE [LARGE SCALE GENOMIC DNA]</scope>
    <source>
        <strain evidence="9">Jip14</strain>
    </source>
</reference>
<proteinExistence type="predicted"/>
<evidence type="ECO:0000256" key="5">
    <source>
        <dbReference type="ARBA" id="ARBA00023136"/>
    </source>
</evidence>
<sequence length="337" mass="37986">MSWAHRILLKFQPYCHFVEWTKSVVLPGFGSLPLYTVATFFFQEIARESILNKASSLAYNFMLAIFPGIIFLFTLIPYIPIANFQQQLLDFMEVIMPENAFLAVESTLEDIVKNQNSGLLSVGFILATFFATNGVSSLMLAFNKASLLIESRSWGHQRLAAIGLTLMIIIALTVGMTIFTVAGYVIGYLRETIAFNAAFWRFVITASRWLILFGIYFFTVSILYKFGPASSRKWKLFSPGAMLATILAILTFSGFAFYINNFNAYNKIYGSIGTLIVIMIWLYLNSLILLVGFELNASIALSKQSIKIVRPRKLNSFKTDNAPDESVHPKNEQKNKN</sequence>
<evidence type="ECO:0000256" key="6">
    <source>
        <dbReference type="SAM" id="MobiDB-lite"/>
    </source>
</evidence>
<accession>A0A1H7L655</accession>
<feature type="transmembrane region" description="Helical" evidence="7">
    <location>
        <begin position="162"/>
        <end position="186"/>
    </location>
</feature>
<dbReference type="STRING" id="332977.SAMN05421740_10334"/>
<evidence type="ECO:0000256" key="2">
    <source>
        <dbReference type="ARBA" id="ARBA00022475"/>
    </source>
</evidence>
<evidence type="ECO:0000256" key="3">
    <source>
        <dbReference type="ARBA" id="ARBA00022692"/>
    </source>
</evidence>
<feature type="compositionally biased region" description="Basic and acidic residues" evidence="6">
    <location>
        <begin position="325"/>
        <end position="337"/>
    </location>
</feature>
<feature type="transmembrane region" description="Helical" evidence="7">
    <location>
        <begin position="236"/>
        <end position="259"/>
    </location>
</feature>
<organism evidence="8 9">
    <name type="scientific">Parapedobacter koreensis</name>
    <dbReference type="NCBI Taxonomy" id="332977"/>
    <lineage>
        <taxon>Bacteria</taxon>
        <taxon>Pseudomonadati</taxon>
        <taxon>Bacteroidota</taxon>
        <taxon>Sphingobacteriia</taxon>
        <taxon>Sphingobacteriales</taxon>
        <taxon>Sphingobacteriaceae</taxon>
        <taxon>Parapedobacter</taxon>
    </lineage>
</organism>
<feature type="transmembrane region" description="Helical" evidence="7">
    <location>
        <begin position="24"/>
        <end position="45"/>
    </location>
</feature>
<dbReference type="EMBL" id="FNZR01000003">
    <property type="protein sequence ID" value="SEK93727.1"/>
    <property type="molecule type" value="Genomic_DNA"/>
</dbReference>
<dbReference type="RefSeq" id="WP_090604381.1">
    <property type="nucleotide sequence ID" value="NZ_FNZR01000003.1"/>
</dbReference>
<evidence type="ECO:0000313" key="9">
    <source>
        <dbReference type="Proteomes" id="UP000198916"/>
    </source>
</evidence>
<dbReference type="GO" id="GO:0005886">
    <property type="term" value="C:plasma membrane"/>
    <property type="evidence" value="ECO:0007669"/>
    <property type="project" value="UniProtKB-SubCell"/>
</dbReference>
<evidence type="ECO:0000313" key="8">
    <source>
        <dbReference type="EMBL" id="SEK93727.1"/>
    </source>
</evidence>
<feature type="transmembrane region" description="Helical" evidence="7">
    <location>
        <begin position="57"/>
        <end position="79"/>
    </location>
</feature>
<evidence type="ECO:0000256" key="4">
    <source>
        <dbReference type="ARBA" id="ARBA00022989"/>
    </source>
</evidence>
<feature type="region of interest" description="Disordered" evidence="6">
    <location>
        <begin position="318"/>
        <end position="337"/>
    </location>
</feature>
<feature type="transmembrane region" description="Helical" evidence="7">
    <location>
        <begin position="198"/>
        <end position="224"/>
    </location>
</feature>
<dbReference type="OrthoDB" id="977385at2"/>
<dbReference type="PANTHER" id="PTHR30213">
    <property type="entry name" value="INNER MEMBRANE PROTEIN YHJD"/>
    <property type="match status" value="1"/>
</dbReference>
<dbReference type="AlphaFoldDB" id="A0A1H7L655"/>
<comment type="subcellular location">
    <subcellularLocation>
        <location evidence="1">Cell membrane</location>
        <topology evidence="1">Multi-pass membrane protein</topology>
    </subcellularLocation>
</comment>
<gene>
    <name evidence="8" type="ORF">SAMN05421740_10334</name>
</gene>
<name>A0A1H7L655_9SPHI</name>
<feature type="transmembrane region" description="Helical" evidence="7">
    <location>
        <begin position="271"/>
        <end position="293"/>
    </location>
</feature>
<dbReference type="InterPro" id="IPR017039">
    <property type="entry name" value="Virul_fac_BrkB"/>
</dbReference>
<keyword evidence="5 7" id="KW-0472">Membrane</keyword>
<feature type="transmembrane region" description="Helical" evidence="7">
    <location>
        <begin position="118"/>
        <end position="142"/>
    </location>
</feature>
<dbReference type="Proteomes" id="UP000198916">
    <property type="component" value="Unassembled WGS sequence"/>
</dbReference>
<dbReference type="NCBIfam" id="TIGR00765">
    <property type="entry name" value="yihY_not_rbn"/>
    <property type="match status" value="1"/>
</dbReference>
<evidence type="ECO:0000256" key="1">
    <source>
        <dbReference type="ARBA" id="ARBA00004651"/>
    </source>
</evidence>
<keyword evidence="2" id="KW-1003">Cell membrane</keyword>
<keyword evidence="3 7" id="KW-0812">Transmembrane</keyword>
<dbReference type="PANTHER" id="PTHR30213:SF0">
    <property type="entry name" value="UPF0761 MEMBRANE PROTEIN YIHY"/>
    <property type="match status" value="1"/>
</dbReference>
<dbReference type="Pfam" id="PF03631">
    <property type="entry name" value="Virul_fac_BrkB"/>
    <property type="match status" value="1"/>
</dbReference>
<protein>
    <submittedName>
        <fullName evidence="8">Membrane protein</fullName>
    </submittedName>
</protein>
<keyword evidence="4 7" id="KW-1133">Transmembrane helix</keyword>
<keyword evidence="9" id="KW-1185">Reference proteome</keyword>
<evidence type="ECO:0000256" key="7">
    <source>
        <dbReference type="SAM" id="Phobius"/>
    </source>
</evidence>